<dbReference type="PROSITE" id="PS00444">
    <property type="entry name" value="POLYPRENYL_SYNTHASE_2"/>
    <property type="match status" value="1"/>
</dbReference>
<dbReference type="InterPro" id="IPR008949">
    <property type="entry name" value="Isoprenoid_synthase_dom_sf"/>
</dbReference>
<dbReference type="PANTHER" id="PTHR12001">
    <property type="entry name" value="GERANYLGERANYL PYROPHOSPHATE SYNTHASE"/>
    <property type="match status" value="1"/>
</dbReference>
<dbReference type="CDD" id="cd00685">
    <property type="entry name" value="Trans_IPPS_HT"/>
    <property type="match status" value="1"/>
</dbReference>
<protein>
    <submittedName>
        <fullName evidence="7">Polyprenyl synthetase</fullName>
    </submittedName>
</protein>
<evidence type="ECO:0000256" key="2">
    <source>
        <dbReference type="ARBA" id="ARBA00006706"/>
    </source>
</evidence>
<dbReference type="InterPro" id="IPR000092">
    <property type="entry name" value="Polyprenyl_synt"/>
</dbReference>
<dbReference type="GO" id="GO:0004659">
    <property type="term" value="F:prenyltransferase activity"/>
    <property type="evidence" value="ECO:0007669"/>
    <property type="project" value="InterPro"/>
</dbReference>
<comment type="similarity">
    <text evidence="2 6">Belongs to the FPP/GGPP synthase family.</text>
</comment>
<dbReference type="EMBL" id="PEZI01000048">
    <property type="protein sequence ID" value="PIS14491.1"/>
    <property type="molecule type" value="Genomic_DNA"/>
</dbReference>
<dbReference type="GO" id="GO:0008299">
    <property type="term" value="P:isoprenoid biosynthetic process"/>
    <property type="evidence" value="ECO:0007669"/>
    <property type="project" value="InterPro"/>
</dbReference>
<reference evidence="8" key="1">
    <citation type="submission" date="2017-09" db="EMBL/GenBank/DDBJ databases">
        <title>Depth-based differentiation of microbial function through sediment-hosted aquifers and enrichment of novel symbionts in the deep terrestrial subsurface.</title>
        <authorList>
            <person name="Probst A.J."/>
            <person name="Ladd B."/>
            <person name="Jarett J.K."/>
            <person name="Geller-Mcgrath D.E."/>
            <person name="Sieber C.M.K."/>
            <person name="Emerson J.B."/>
            <person name="Anantharaman K."/>
            <person name="Thomas B.C."/>
            <person name="Malmstrom R."/>
            <person name="Stieglmeier M."/>
            <person name="Klingl A."/>
            <person name="Woyke T."/>
            <person name="Ryan C.M."/>
            <person name="Banfield J.F."/>
        </authorList>
    </citation>
    <scope>NUCLEOTIDE SEQUENCE [LARGE SCALE GENOMIC DNA]</scope>
</reference>
<dbReference type="AlphaFoldDB" id="A0A2H0WPD8"/>
<organism evidence="7 8">
    <name type="scientific">Candidatus Shapirobacteria bacterium CG09_land_8_20_14_0_10_39_12</name>
    <dbReference type="NCBI Taxonomy" id="1974885"/>
    <lineage>
        <taxon>Bacteria</taxon>
        <taxon>Candidatus Shapironibacteriota</taxon>
    </lineage>
</organism>
<keyword evidence="3 6" id="KW-0808">Transferase</keyword>
<dbReference type="GO" id="GO:0046872">
    <property type="term" value="F:metal ion binding"/>
    <property type="evidence" value="ECO:0007669"/>
    <property type="project" value="UniProtKB-KW"/>
</dbReference>
<accession>A0A2H0WPD8</accession>
<dbReference type="PANTHER" id="PTHR12001:SF85">
    <property type="entry name" value="SHORT CHAIN ISOPRENYL DIPHOSPHATE SYNTHASE"/>
    <property type="match status" value="1"/>
</dbReference>
<evidence type="ECO:0000256" key="5">
    <source>
        <dbReference type="ARBA" id="ARBA00022842"/>
    </source>
</evidence>
<keyword evidence="5" id="KW-0460">Magnesium</keyword>
<keyword evidence="4" id="KW-0479">Metal-binding</keyword>
<dbReference type="PROSITE" id="PS00723">
    <property type="entry name" value="POLYPRENYL_SYNTHASE_1"/>
    <property type="match status" value="1"/>
</dbReference>
<evidence type="ECO:0000256" key="4">
    <source>
        <dbReference type="ARBA" id="ARBA00022723"/>
    </source>
</evidence>
<dbReference type="Proteomes" id="UP000230775">
    <property type="component" value="Unassembled WGS sequence"/>
</dbReference>
<dbReference type="SFLD" id="SFLDS00005">
    <property type="entry name" value="Isoprenoid_Synthase_Type_I"/>
    <property type="match status" value="1"/>
</dbReference>
<dbReference type="SUPFAM" id="SSF48576">
    <property type="entry name" value="Terpenoid synthases"/>
    <property type="match status" value="1"/>
</dbReference>
<sequence>MGKNPELLKITPAEILKGQEVVAKLYSFKERFDPTFFRFFSQEIEKVRALKPELGGLMEVGAEFALHGGKRLRPAFIYYGYKATGGKDEEGVIYASMSIELLHAGILIHDDIIDNSELRRGRLTVHREFAERYQDEHLGCSLAIMVGDTLLALANRVLSTAPFSKERLQPARYYFDQMATEVSWGECLGILGNVSENVDIDWVMKVMEYKTARYTVEGPLKIGGALGGAPAEVLNSFSKYAVPLGIAFQIQDDVLGMFGDEKKVGKPVDSDLKEGKKTLLVLETLRRLKKEGRDDQVVKFGEILGNPNLTAEDYYWAQQLIRETGVLDYSQRRAWDYIKKAKLALAGVTIEEEARDYLLGIADFMLEREY</sequence>
<evidence type="ECO:0000256" key="1">
    <source>
        <dbReference type="ARBA" id="ARBA00001946"/>
    </source>
</evidence>
<evidence type="ECO:0000313" key="8">
    <source>
        <dbReference type="Proteomes" id="UP000230775"/>
    </source>
</evidence>
<dbReference type="Gene3D" id="1.10.600.10">
    <property type="entry name" value="Farnesyl Diphosphate Synthase"/>
    <property type="match status" value="1"/>
</dbReference>
<evidence type="ECO:0000313" key="7">
    <source>
        <dbReference type="EMBL" id="PIS14491.1"/>
    </source>
</evidence>
<evidence type="ECO:0000256" key="3">
    <source>
        <dbReference type="ARBA" id="ARBA00022679"/>
    </source>
</evidence>
<name>A0A2H0WPD8_9BACT</name>
<dbReference type="InterPro" id="IPR033749">
    <property type="entry name" value="Polyprenyl_synt_CS"/>
</dbReference>
<dbReference type="Pfam" id="PF00348">
    <property type="entry name" value="polyprenyl_synt"/>
    <property type="match status" value="1"/>
</dbReference>
<gene>
    <name evidence="7" type="ORF">COT64_02350</name>
</gene>
<comment type="caution">
    <text evidence="7">The sequence shown here is derived from an EMBL/GenBank/DDBJ whole genome shotgun (WGS) entry which is preliminary data.</text>
</comment>
<evidence type="ECO:0000256" key="6">
    <source>
        <dbReference type="RuleBase" id="RU004466"/>
    </source>
</evidence>
<proteinExistence type="inferred from homology"/>
<comment type="cofactor">
    <cofactor evidence="1">
        <name>Mg(2+)</name>
        <dbReference type="ChEBI" id="CHEBI:18420"/>
    </cofactor>
</comment>